<keyword evidence="3" id="KW-1185">Reference proteome</keyword>
<proteinExistence type="predicted"/>
<name>A0ABV2LPN4_9FLAO</name>
<dbReference type="Gene3D" id="1.10.260.40">
    <property type="entry name" value="lambda repressor-like DNA-binding domains"/>
    <property type="match status" value="1"/>
</dbReference>
<dbReference type="EMBL" id="JBEPMO010000001">
    <property type="protein sequence ID" value="MET3730542.1"/>
    <property type="molecule type" value="Genomic_DNA"/>
</dbReference>
<feature type="domain" description="HTH cro/C1-type" evidence="1">
    <location>
        <begin position="35"/>
        <end position="89"/>
    </location>
</feature>
<dbReference type="InterPro" id="IPR001387">
    <property type="entry name" value="Cro/C1-type_HTH"/>
</dbReference>
<evidence type="ECO:0000259" key="1">
    <source>
        <dbReference type="PROSITE" id="PS50943"/>
    </source>
</evidence>
<sequence length="125" mass="14102">MKFPKENILNNWLEKNGDPEIERFVSRNLVITEKVSAILKEKGIKKGEFAKMLGKTPSEVSKWLTGSHNLTLKSITKMEIALGVDLINIEPIKEIHYVYLGKIQGGGMYDAINNYEQTSYDNATA</sequence>
<dbReference type="RefSeq" id="WP_354505577.1">
    <property type="nucleotide sequence ID" value="NZ_JBEPMO010000001.1"/>
</dbReference>
<dbReference type="PROSITE" id="PS50943">
    <property type="entry name" value="HTH_CROC1"/>
    <property type="match status" value="1"/>
</dbReference>
<reference evidence="2 3" key="1">
    <citation type="submission" date="2024-06" db="EMBL/GenBank/DDBJ databases">
        <title>Genomic Encyclopedia of Type Strains, Phase IV (KMG-IV): sequencing the most valuable type-strain genomes for metagenomic binning, comparative biology and taxonomic classification.</title>
        <authorList>
            <person name="Goeker M."/>
        </authorList>
    </citation>
    <scope>NUCLEOTIDE SEQUENCE [LARGE SCALE GENOMIC DNA]</scope>
    <source>
        <strain evidence="2 3">DSM 29388</strain>
    </source>
</reference>
<dbReference type="Pfam" id="PF01381">
    <property type="entry name" value="HTH_3"/>
    <property type="match status" value="1"/>
</dbReference>
<dbReference type="SUPFAM" id="SSF47413">
    <property type="entry name" value="lambda repressor-like DNA-binding domains"/>
    <property type="match status" value="1"/>
</dbReference>
<evidence type="ECO:0000313" key="2">
    <source>
        <dbReference type="EMBL" id="MET3730542.1"/>
    </source>
</evidence>
<dbReference type="SMART" id="SM00530">
    <property type="entry name" value="HTH_XRE"/>
    <property type="match status" value="1"/>
</dbReference>
<evidence type="ECO:0000313" key="3">
    <source>
        <dbReference type="Proteomes" id="UP001549146"/>
    </source>
</evidence>
<comment type="caution">
    <text evidence="2">The sequence shown here is derived from an EMBL/GenBank/DDBJ whole genome shotgun (WGS) entry which is preliminary data.</text>
</comment>
<protein>
    <submittedName>
        <fullName evidence="2">Transcriptional regulator with XRE-family HTH domain</fullName>
    </submittedName>
</protein>
<dbReference type="Proteomes" id="UP001549146">
    <property type="component" value="Unassembled WGS sequence"/>
</dbReference>
<dbReference type="CDD" id="cd00093">
    <property type="entry name" value="HTH_XRE"/>
    <property type="match status" value="1"/>
</dbReference>
<accession>A0ABV2LPN4</accession>
<dbReference type="InterPro" id="IPR010982">
    <property type="entry name" value="Lambda_DNA-bd_dom_sf"/>
</dbReference>
<organism evidence="2 3">
    <name type="scientific">Moheibacter stercoris</name>
    <dbReference type="NCBI Taxonomy" id="1628251"/>
    <lineage>
        <taxon>Bacteria</taxon>
        <taxon>Pseudomonadati</taxon>
        <taxon>Bacteroidota</taxon>
        <taxon>Flavobacteriia</taxon>
        <taxon>Flavobacteriales</taxon>
        <taxon>Weeksellaceae</taxon>
        <taxon>Moheibacter</taxon>
    </lineage>
</organism>
<gene>
    <name evidence="2" type="ORF">ABID46_000094</name>
</gene>